<keyword evidence="2" id="KW-1185">Reference proteome</keyword>
<accession>A0A5N4CYV2</accession>
<comment type="caution">
    <text evidence="1">The sequence shown here is derived from an EMBL/GenBank/DDBJ whole genome shotgun (WGS) entry which is preliminary data.</text>
</comment>
<evidence type="ECO:0000313" key="1">
    <source>
        <dbReference type="EMBL" id="KAB1264053.1"/>
    </source>
</evidence>
<proteinExistence type="predicted"/>
<dbReference type="Proteomes" id="UP000299084">
    <property type="component" value="Unassembled WGS sequence"/>
</dbReference>
<dbReference type="EMBL" id="JWIN03000017">
    <property type="protein sequence ID" value="KAB1264053.1"/>
    <property type="molecule type" value="Genomic_DNA"/>
</dbReference>
<sequence length="241" mass="26491">MESTAQIFAIHFCIPRKATLILDSSQLMTKHSGGSLDPWSCSTTDERSGFGKSPFPVLWYSTQILSAGLVPPLPTVGRVATSGSKLSPPLENSPGLAGHCLTHLSLCKWHPMGCATHPVTWSHRIWPPCFVGLVQLWSTEESGWGWFSRCHIQELEAKGGKSGEIDLEPEREMSERKREVLVVGDVEYYCFAKEISAGPRGDSSKLLLAFLPDCYSPEEGVQELTVGTQFLPPRAPSAMFE</sequence>
<protein>
    <submittedName>
        <fullName evidence="1">Uncharacterized protein</fullName>
    </submittedName>
</protein>
<evidence type="ECO:0000313" key="2">
    <source>
        <dbReference type="Proteomes" id="UP000299084"/>
    </source>
</evidence>
<reference evidence="1 2" key="1">
    <citation type="journal article" date="2019" name="Mol. Ecol. Resour.">
        <title>Improving Illumina assemblies with Hi-C and long reads: an example with the North African dromedary.</title>
        <authorList>
            <person name="Elbers J.P."/>
            <person name="Rogers M.F."/>
            <person name="Perelman P.L."/>
            <person name="Proskuryakova A.A."/>
            <person name="Serdyukova N.A."/>
            <person name="Johnson W.E."/>
            <person name="Horin P."/>
            <person name="Corander J."/>
            <person name="Murphy D."/>
            <person name="Burger P.A."/>
        </authorList>
    </citation>
    <scope>NUCLEOTIDE SEQUENCE [LARGE SCALE GENOMIC DNA]</scope>
    <source>
        <strain evidence="1">Drom800</strain>
        <tissue evidence="1">Blood</tissue>
    </source>
</reference>
<organism evidence="1 2">
    <name type="scientific">Camelus dromedarius</name>
    <name type="common">Dromedary</name>
    <name type="synonym">Arabian camel</name>
    <dbReference type="NCBI Taxonomy" id="9838"/>
    <lineage>
        <taxon>Eukaryota</taxon>
        <taxon>Metazoa</taxon>
        <taxon>Chordata</taxon>
        <taxon>Craniata</taxon>
        <taxon>Vertebrata</taxon>
        <taxon>Euteleostomi</taxon>
        <taxon>Mammalia</taxon>
        <taxon>Eutheria</taxon>
        <taxon>Laurasiatheria</taxon>
        <taxon>Artiodactyla</taxon>
        <taxon>Tylopoda</taxon>
        <taxon>Camelidae</taxon>
        <taxon>Camelus</taxon>
    </lineage>
</organism>
<dbReference type="AlphaFoldDB" id="A0A5N4CYV2"/>
<gene>
    <name evidence="1" type="ORF">Cadr_000020211</name>
</gene>
<name>A0A5N4CYV2_CAMDR</name>